<dbReference type="InterPro" id="IPR020471">
    <property type="entry name" value="AKR"/>
</dbReference>
<feature type="binding site" evidence="2">
    <location>
        <position position="100"/>
    </location>
    <ligand>
        <name>substrate</name>
    </ligand>
</feature>
<gene>
    <name evidence="5" type="ORF">GIY23_08830</name>
</gene>
<dbReference type="SUPFAM" id="SSF51430">
    <property type="entry name" value="NAD(P)-linked oxidoreductase"/>
    <property type="match status" value="1"/>
</dbReference>
<evidence type="ECO:0000256" key="2">
    <source>
        <dbReference type="PIRSR" id="PIRSR000097-2"/>
    </source>
</evidence>
<dbReference type="PANTHER" id="PTHR43638">
    <property type="entry name" value="OXIDOREDUCTASE, ALDO/KETO REDUCTASE FAMILY PROTEIN"/>
    <property type="match status" value="1"/>
</dbReference>
<sequence>MPALGLGTWGWGEKSDRRDEEVRAVNTALDLGMTLVDTAEMYGDGASEELVGEALSTRRDEAFVVTKVLPHNASRQGTIDACRRSLRRLRTDHIDLFLLHWPGSYPLVDTVEAFGHLIDAGDIRHWGVSNFDVADLTDLRDTPDGRGVATNQVLYNLTRRGIEYDLLPWCARQGLPVMAYSPIEQGRIPDSAVLQEVAERHGVGIQCVALAWLLRHDNVCAIPSARSADHLRDNAAAWDVELSQQDFDRIDEAFPAPTEARPLDIR</sequence>
<name>A0A5Q3QG01_9PSEU</name>
<evidence type="ECO:0000256" key="1">
    <source>
        <dbReference type="PIRSR" id="PIRSR000097-1"/>
    </source>
</evidence>
<protein>
    <submittedName>
        <fullName evidence="5">Aldo/keto reductase</fullName>
    </submittedName>
</protein>
<dbReference type="PANTHER" id="PTHR43638:SF3">
    <property type="entry name" value="ALDEHYDE REDUCTASE"/>
    <property type="match status" value="1"/>
</dbReference>
<dbReference type="PIRSF" id="PIRSF000097">
    <property type="entry name" value="AKR"/>
    <property type="match status" value="1"/>
</dbReference>
<accession>A0A5Q3QG01</accession>
<feature type="active site" description="Proton donor" evidence="1">
    <location>
        <position position="42"/>
    </location>
</feature>
<dbReference type="GO" id="GO:0016491">
    <property type="term" value="F:oxidoreductase activity"/>
    <property type="evidence" value="ECO:0007669"/>
    <property type="project" value="InterPro"/>
</dbReference>
<dbReference type="InterPro" id="IPR023210">
    <property type="entry name" value="NADP_OxRdtase_dom"/>
</dbReference>
<evidence type="ECO:0000256" key="3">
    <source>
        <dbReference type="PIRSR" id="PIRSR000097-3"/>
    </source>
</evidence>
<dbReference type="InterPro" id="IPR036812">
    <property type="entry name" value="NAD(P)_OxRdtase_dom_sf"/>
</dbReference>
<keyword evidence="6" id="KW-1185">Reference proteome</keyword>
<proteinExistence type="predicted"/>
<feature type="domain" description="NADP-dependent oxidoreductase" evidence="4">
    <location>
        <begin position="4"/>
        <end position="253"/>
    </location>
</feature>
<dbReference type="AlphaFoldDB" id="A0A5Q3QG01"/>
<reference evidence="6" key="1">
    <citation type="submission" date="2019-11" db="EMBL/GenBank/DDBJ databases">
        <title>The complete genome sequence of Saccharopolyspora sp. E2A.</title>
        <authorList>
            <person name="Zhang G."/>
        </authorList>
    </citation>
    <scope>NUCLEOTIDE SEQUENCE [LARGE SCALE GENOMIC DNA]</scope>
    <source>
        <strain evidence="6">E2A</strain>
    </source>
</reference>
<evidence type="ECO:0000313" key="5">
    <source>
        <dbReference type="EMBL" id="QGK72154.1"/>
    </source>
</evidence>
<dbReference type="KEGG" id="sace:GIY23_08830"/>
<feature type="site" description="Lowers pKa of active site Tyr" evidence="3">
    <location>
        <position position="67"/>
    </location>
</feature>
<dbReference type="PRINTS" id="PR00069">
    <property type="entry name" value="ALDKETRDTASE"/>
</dbReference>
<dbReference type="Gene3D" id="3.20.20.100">
    <property type="entry name" value="NADP-dependent oxidoreductase domain"/>
    <property type="match status" value="1"/>
</dbReference>
<evidence type="ECO:0000259" key="4">
    <source>
        <dbReference type="Pfam" id="PF00248"/>
    </source>
</evidence>
<evidence type="ECO:0000313" key="6">
    <source>
        <dbReference type="Proteomes" id="UP000371041"/>
    </source>
</evidence>
<dbReference type="CDD" id="cd19138">
    <property type="entry name" value="AKR_YeaE"/>
    <property type="match status" value="1"/>
</dbReference>
<dbReference type="EMBL" id="CP045929">
    <property type="protein sequence ID" value="QGK72154.1"/>
    <property type="molecule type" value="Genomic_DNA"/>
</dbReference>
<organism evidence="5 6">
    <name type="scientific">Allosaccharopolyspora coralli</name>
    <dbReference type="NCBI Taxonomy" id="2665642"/>
    <lineage>
        <taxon>Bacteria</taxon>
        <taxon>Bacillati</taxon>
        <taxon>Actinomycetota</taxon>
        <taxon>Actinomycetes</taxon>
        <taxon>Pseudonocardiales</taxon>
        <taxon>Pseudonocardiaceae</taxon>
        <taxon>Allosaccharopolyspora</taxon>
    </lineage>
</organism>
<dbReference type="Proteomes" id="UP000371041">
    <property type="component" value="Chromosome"/>
</dbReference>
<dbReference type="Pfam" id="PF00248">
    <property type="entry name" value="Aldo_ket_red"/>
    <property type="match status" value="1"/>
</dbReference>